<sequence length="152" mass="18183">MNPFDENNDMNPFDEYNDMNPFDFTDMEYEVNDDELEFSIRRVIPQPPPRPSFILPNHIVVNPETTQQHTIEEVHALIENVLQDQDATVQFDSFDFEWSRRRGGDEARVRVFDAYTPETEFKYIIEVQRYSGTNEEYYRIFHKLQDTFSQLG</sequence>
<dbReference type="EMBL" id="MN739690">
    <property type="protein sequence ID" value="QHT21357.1"/>
    <property type="molecule type" value="Genomic_DNA"/>
</dbReference>
<dbReference type="AlphaFoldDB" id="A0A6C0DWX8"/>
<reference evidence="1" key="1">
    <citation type="journal article" date="2020" name="Nature">
        <title>Giant virus diversity and host interactions through global metagenomics.</title>
        <authorList>
            <person name="Schulz F."/>
            <person name="Roux S."/>
            <person name="Paez-Espino D."/>
            <person name="Jungbluth S."/>
            <person name="Walsh D.A."/>
            <person name="Denef V.J."/>
            <person name="McMahon K.D."/>
            <person name="Konstantinidis K.T."/>
            <person name="Eloe-Fadrosh E.A."/>
            <person name="Kyrpides N.C."/>
            <person name="Woyke T."/>
        </authorList>
    </citation>
    <scope>NUCLEOTIDE SEQUENCE</scope>
    <source>
        <strain evidence="1">GVMAG-M-3300023174-92</strain>
    </source>
</reference>
<evidence type="ECO:0000313" key="1">
    <source>
        <dbReference type="EMBL" id="QHT21357.1"/>
    </source>
</evidence>
<protein>
    <submittedName>
        <fullName evidence="1">Uncharacterized protein</fullName>
    </submittedName>
</protein>
<name>A0A6C0DWX8_9ZZZZ</name>
<organism evidence="1">
    <name type="scientific">viral metagenome</name>
    <dbReference type="NCBI Taxonomy" id="1070528"/>
    <lineage>
        <taxon>unclassified sequences</taxon>
        <taxon>metagenomes</taxon>
        <taxon>organismal metagenomes</taxon>
    </lineage>
</organism>
<proteinExistence type="predicted"/>
<accession>A0A6C0DWX8</accession>